<organism>
    <name type="scientific">Serpula lacrymans var. lacrymans (strain S7.9)</name>
    <name type="common">Dry rot fungus</name>
    <dbReference type="NCBI Taxonomy" id="578457"/>
    <lineage>
        <taxon>Eukaryota</taxon>
        <taxon>Fungi</taxon>
        <taxon>Dikarya</taxon>
        <taxon>Basidiomycota</taxon>
        <taxon>Agaricomycotina</taxon>
        <taxon>Agaricomycetes</taxon>
        <taxon>Agaricomycetidae</taxon>
        <taxon>Boletales</taxon>
        <taxon>Coniophorineae</taxon>
        <taxon>Serpulaceae</taxon>
        <taxon>Serpula</taxon>
    </lineage>
</organism>
<proteinExistence type="predicted"/>
<protein>
    <submittedName>
        <fullName evidence="1">Uncharacterized protein</fullName>
    </submittedName>
</protein>
<gene>
    <name evidence="1" type="ORF">SERLADRAFT_457360</name>
</gene>
<dbReference type="AlphaFoldDB" id="F8NIG9"/>
<name>F8NIG9_SERL9</name>
<sequence>MRMSSRFKAEVVSPPGLLQQRFVLDASDYRGVDLSTARKRPDRMTTHKAEYYVTGLGKQPVRCLLCFDCGLLRLVTLSRRLGCEWRYVVSEWRAKRWSLRGLCRRDLFRCRNVRLRILGNGDWVCRTMHGRSSKLCTRRG</sequence>
<dbReference type="KEGG" id="sla:SERLADRAFT_457360"/>
<dbReference type="HOGENOM" id="CLU_1836352_0_0_1"/>
<dbReference type="EMBL" id="GL945429">
    <property type="protein sequence ID" value="EGO29518.1"/>
    <property type="molecule type" value="Genomic_DNA"/>
</dbReference>
<dbReference type="Proteomes" id="UP000008064">
    <property type="component" value="Unassembled WGS sequence"/>
</dbReference>
<accession>F8NIG9</accession>
<evidence type="ECO:0000313" key="1">
    <source>
        <dbReference type="EMBL" id="EGO29518.1"/>
    </source>
</evidence>
<reference evidence="1" key="1">
    <citation type="submission" date="2011-04" db="EMBL/GenBank/DDBJ databases">
        <title>Evolution of plant cell wall degrading machinery underlies the functional diversity of forest fungi.</title>
        <authorList>
            <consortium name="US DOE Joint Genome Institute (JGI-PGF)"/>
            <person name="Eastwood D.C."/>
            <person name="Floudas D."/>
            <person name="Binder M."/>
            <person name="Majcherczyk A."/>
            <person name="Schneider P."/>
            <person name="Aerts A."/>
            <person name="Asiegbu F.O."/>
            <person name="Baker S.E."/>
            <person name="Barry K."/>
            <person name="Bendiksby M."/>
            <person name="Blumentritt M."/>
            <person name="Coutinho P.M."/>
            <person name="Cullen D."/>
            <person name="Cullen D."/>
            <person name="Gathman A."/>
            <person name="Goodell B."/>
            <person name="Henrissat B."/>
            <person name="Ihrmark K."/>
            <person name="Kauserud H."/>
            <person name="Kohler A."/>
            <person name="LaButti K."/>
            <person name="Lapidus A."/>
            <person name="Lavin J.L."/>
            <person name="Lee Y.-H."/>
            <person name="Lindquist E."/>
            <person name="Lilly W."/>
            <person name="Lucas S."/>
            <person name="Morin E."/>
            <person name="Murat C."/>
            <person name="Oguiza J.A."/>
            <person name="Park J."/>
            <person name="Pisabarro A.G."/>
            <person name="Riley R."/>
            <person name="Rosling A."/>
            <person name="Salamov A."/>
            <person name="Schmidt O."/>
            <person name="Schmutz J."/>
            <person name="Skrede I."/>
            <person name="Stenlid J."/>
            <person name="Wiebenga A."/>
            <person name="Xie X."/>
            <person name="Kues U."/>
            <person name="Hibbett D.S."/>
            <person name="Hoffmeister D."/>
            <person name="Hogberg N."/>
            <person name="Martin F."/>
            <person name="Grigoriev I.V."/>
            <person name="Watkinson S.C."/>
        </authorList>
    </citation>
    <scope>NUCLEOTIDE SEQUENCE</scope>
    <source>
        <strain evidence="1">S7.9</strain>
    </source>
</reference>
<dbReference type="RefSeq" id="XP_007313760.1">
    <property type="nucleotide sequence ID" value="XM_007313698.1"/>
</dbReference>
<dbReference type="GeneID" id="18817513"/>